<feature type="region of interest" description="Disordered" evidence="5">
    <location>
        <begin position="460"/>
        <end position="525"/>
    </location>
</feature>
<proteinExistence type="predicted"/>
<keyword evidence="9" id="KW-1185">Reference proteome</keyword>
<feature type="domain" description="G-protein coupled receptors family 3 profile" evidence="7">
    <location>
        <begin position="20"/>
        <end position="226"/>
    </location>
</feature>
<feature type="transmembrane region" description="Helical" evidence="6">
    <location>
        <begin position="151"/>
        <end position="174"/>
    </location>
</feature>
<dbReference type="Pfam" id="PF00003">
    <property type="entry name" value="7tm_3"/>
    <property type="match status" value="1"/>
</dbReference>
<comment type="subcellular location">
    <subcellularLocation>
        <location evidence="1">Membrane</location>
        <topology evidence="1">Multi-pass membrane protein</topology>
    </subcellularLocation>
</comment>
<evidence type="ECO:0000313" key="8">
    <source>
        <dbReference type="EMBL" id="KAF2461966.1"/>
    </source>
</evidence>
<feature type="transmembrane region" description="Helical" evidence="6">
    <location>
        <begin position="198"/>
        <end position="217"/>
    </location>
</feature>
<feature type="transmembrane region" description="Helical" evidence="6">
    <location>
        <begin position="23"/>
        <end position="45"/>
    </location>
</feature>
<dbReference type="OrthoDB" id="5313079at2759"/>
<dbReference type="EMBL" id="MU001670">
    <property type="protein sequence ID" value="KAF2461966.1"/>
    <property type="molecule type" value="Genomic_DNA"/>
</dbReference>
<keyword evidence="3 6" id="KW-1133">Transmembrane helix</keyword>
<sequence>MARVARALEGLDWRDNSNLDPLGIFYIVVAILHSLAVITGLVLLYKNRDTPAVRIRNFNIVAPAIVCLHIYSTLVLLVYPQNGFFKCGTEFWVMSVFLPVGYGLFQASNARLLSYSAAQQHFSQVYSVKAMSGLSRVRNSRFFLADLLRKTYVGVLLGLIVQMLSTIVLFFGSFRFHRSYGFFGDHVNAAECRRGPEWIPSVLWQAFWTWGFGPYLMYKIRHLRDTRYWAWQTRLAIIAGLPATPLWLAFLYGNSGAVGRLNLWFPPPAWFLPSVLTIEAISIIFPLLDNHRSRQFERKLRKLSEDTESISGRSSTSSRERYSMSALESQVASRIEPLLDFAASREFTAENILFLREVRDYRRRWDTPLHRACALTPRESMERYQDAAVVFFTLVNPITALFNINIKASTLTAMAAMFKDLRYDEQEFGALTPGGAPAPASPGVVSTAAPERRDVACPWEDDRPQQQQQQQQQPVQLSRQPSSATMQPQAQAQAQAAGSADELTLLDRTRTTSMSDARAGRRRFLHTRDGRPMAVPDAFSPRVFDAAYDEIKVLVFTNTWGRYVRRSYLSHAGRRVFFCLPSLGEIATFVLTRWGWFAGSSTASTPKVWLARTTDTRPR</sequence>
<gene>
    <name evidence="8" type="ORF">BDY21DRAFT_4611</name>
</gene>
<feature type="transmembrane region" description="Helical" evidence="6">
    <location>
        <begin position="57"/>
        <end position="79"/>
    </location>
</feature>
<dbReference type="Proteomes" id="UP000799766">
    <property type="component" value="Unassembled WGS sequence"/>
</dbReference>
<feature type="transmembrane region" description="Helical" evidence="6">
    <location>
        <begin position="91"/>
        <end position="113"/>
    </location>
</feature>
<keyword evidence="4 6" id="KW-0472">Membrane</keyword>
<accession>A0A6A6PDC5</accession>
<evidence type="ECO:0000256" key="6">
    <source>
        <dbReference type="SAM" id="Phobius"/>
    </source>
</evidence>
<feature type="transmembrane region" description="Helical" evidence="6">
    <location>
        <begin position="270"/>
        <end position="288"/>
    </location>
</feature>
<evidence type="ECO:0000256" key="5">
    <source>
        <dbReference type="SAM" id="MobiDB-lite"/>
    </source>
</evidence>
<feature type="transmembrane region" description="Helical" evidence="6">
    <location>
        <begin position="229"/>
        <end position="250"/>
    </location>
</feature>
<evidence type="ECO:0000256" key="2">
    <source>
        <dbReference type="ARBA" id="ARBA00022692"/>
    </source>
</evidence>
<dbReference type="AlphaFoldDB" id="A0A6A6PDC5"/>
<feature type="compositionally biased region" description="Low complexity" evidence="5">
    <location>
        <begin position="465"/>
        <end position="500"/>
    </location>
</feature>
<name>A0A6A6PDC5_9PEZI</name>
<keyword evidence="2 6" id="KW-0812">Transmembrane</keyword>
<evidence type="ECO:0000256" key="1">
    <source>
        <dbReference type="ARBA" id="ARBA00004141"/>
    </source>
</evidence>
<evidence type="ECO:0000256" key="3">
    <source>
        <dbReference type="ARBA" id="ARBA00022989"/>
    </source>
</evidence>
<dbReference type="InterPro" id="IPR017978">
    <property type="entry name" value="GPCR_3_C"/>
</dbReference>
<evidence type="ECO:0000259" key="7">
    <source>
        <dbReference type="Pfam" id="PF00003"/>
    </source>
</evidence>
<organism evidence="8 9">
    <name type="scientific">Lineolata rhizophorae</name>
    <dbReference type="NCBI Taxonomy" id="578093"/>
    <lineage>
        <taxon>Eukaryota</taxon>
        <taxon>Fungi</taxon>
        <taxon>Dikarya</taxon>
        <taxon>Ascomycota</taxon>
        <taxon>Pezizomycotina</taxon>
        <taxon>Dothideomycetes</taxon>
        <taxon>Dothideomycetes incertae sedis</taxon>
        <taxon>Lineolatales</taxon>
        <taxon>Lineolataceae</taxon>
        <taxon>Lineolata</taxon>
    </lineage>
</organism>
<evidence type="ECO:0000256" key="4">
    <source>
        <dbReference type="ARBA" id="ARBA00023136"/>
    </source>
</evidence>
<evidence type="ECO:0000313" key="9">
    <source>
        <dbReference type="Proteomes" id="UP000799766"/>
    </source>
</evidence>
<protein>
    <recommendedName>
        <fullName evidence="7">G-protein coupled receptors family 3 profile domain-containing protein</fullName>
    </recommendedName>
</protein>
<reference evidence="8" key="1">
    <citation type="journal article" date="2020" name="Stud. Mycol.">
        <title>101 Dothideomycetes genomes: a test case for predicting lifestyles and emergence of pathogens.</title>
        <authorList>
            <person name="Haridas S."/>
            <person name="Albert R."/>
            <person name="Binder M."/>
            <person name="Bloem J."/>
            <person name="Labutti K."/>
            <person name="Salamov A."/>
            <person name="Andreopoulos B."/>
            <person name="Baker S."/>
            <person name="Barry K."/>
            <person name="Bills G."/>
            <person name="Bluhm B."/>
            <person name="Cannon C."/>
            <person name="Castanera R."/>
            <person name="Culley D."/>
            <person name="Daum C."/>
            <person name="Ezra D."/>
            <person name="Gonzalez J."/>
            <person name="Henrissat B."/>
            <person name="Kuo A."/>
            <person name="Liang C."/>
            <person name="Lipzen A."/>
            <person name="Lutzoni F."/>
            <person name="Magnuson J."/>
            <person name="Mondo S."/>
            <person name="Nolan M."/>
            <person name="Ohm R."/>
            <person name="Pangilinan J."/>
            <person name="Park H.-J."/>
            <person name="Ramirez L."/>
            <person name="Alfaro M."/>
            <person name="Sun H."/>
            <person name="Tritt A."/>
            <person name="Yoshinaga Y."/>
            <person name="Zwiers L.-H."/>
            <person name="Turgeon B."/>
            <person name="Goodwin S."/>
            <person name="Spatafora J."/>
            <person name="Crous P."/>
            <person name="Grigoriev I."/>
        </authorList>
    </citation>
    <scope>NUCLEOTIDE SEQUENCE</scope>
    <source>
        <strain evidence="8">ATCC 16933</strain>
    </source>
</reference>